<protein>
    <submittedName>
        <fullName evidence="2">Putative peptidoglycan binding domain</fullName>
    </submittedName>
</protein>
<comment type="caution">
    <text evidence="2">The sequence shown here is derived from an EMBL/GenBank/DDBJ whole genome shotgun (WGS) entry which is preliminary data.</text>
</comment>
<proteinExistence type="predicted"/>
<dbReference type="EMBL" id="NKXO01000034">
    <property type="protein sequence ID" value="PKQ67417.1"/>
    <property type="molecule type" value="Genomic_DNA"/>
</dbReference>
<dbReference type="OrthoDB" id="1143655at2"/>
<evidence type="ECO:0000259" key="1">
    <source>
        <dbReference type="Pfam" id="PF01471"/>
    </source>
</evidence>
<dbReference type="InterPro" id="IPR036365">
    <property type="entry name" value="PGBD-like_sf"/>
</dbReference>
<dbReference type="Gene3D" id="1.10.101.10">
    <property type="entry name" value="PGBD-like superfamily/PGBD"/>
    <property type="match status" value="1"/>
</dbReference>
<accession>A0A2N3IAT9</accession>
<dbReference type="InterPro" id="IPR036366">
    <property type="entry name" value="PGBDSf"/>
</dbReference>
<dbReference type="AlphaFoldDB" id="A0A2N3IAT9"/>
<feature type="domain" description="Peptidoglycan binding-like" evidence="1">
    <location>
        <begin position="162"/>
        <end position="208"/>
    </location>
</feature>
<reference evidence="2 3" key="1">
    <citation type="submission" date="2017-06" db="EMBL/GenBank/DDBJ databases">
        <title>Raineya orbicola gen. nov., sp. nov. a slightly thermophilic bacterium of the phylum Bacteroidetes and the description of Raineyaceae fam. nov.</title>
        <authorList>
            <person name="Albuquerque L."/>
            <person name="Polonia A.R.M."/>
            <person name="Barroso C."/>
            <person name="Froufe H.J.C."/>
            <person name="Lage O."/>
            <person name="Lobo-Da-Cunha A."/>
            <person name="Egas C."/>
            <person name="Da Costa M.S."/>
        </authorList>
    </citation>
    <scope>NUCLEOTIDE SEQUENCE [LARGE SCALE GENOMIC DNA]</scope>
    <source>
        <strain evidence="2 3">SPSPC-11</strain>
    </source>
</reference>
<dbReference type="SUPFAM" id="SSF47090">
    <property type="entry name" value="PGBD-like"/>
    <property type="match status" value="1"/>
</dbReference>
<dbReference type="Pfam" id="PF01471">
    <property type="entry name" value="PG_binding_1"/>
    <property type="match status" value="1"/>
</dbReference>
<dbReference type="Proteomes" id="UP000233387">
    <property type="component" value="Unassembled WGS sequence"/>
</dbReference>
<dbReference type="InterPro" id="IPR002477">
    <property type="entry name" value="Peptidoglycan-bd-like"/>
</dbReference>
<dbReference type="RefSeq" id="WP_101359296.1">
    <property type="nucleotide sequence ID" value="NZ_NKXO01000034.1"/>
</dbReference>
<keyword evidence="3" id="KW-1185">Reference proteome</keyword>
<evidence type="ECO:0000313" key="2">
    <source>
        <dbReference type="EMBL" id="PKQ67417.1"/>
    </source>
</evidence>
<sequence>MKRIVVFLILVFLGLLTFFQYQKYRKFSYPNAYDYVINTQEIDVNYHEPALVKEYFETATYLGNFAREQWTNYGIDVLSSDIEIPQAKNAAQTYQTMLARVKFLEAKLIHSKKLKQQGFDNEAIAYIEKNGISEKNYSLHKLIAGKTFRKGDKDRAIWEIQKLISQKWQAIQIDGVFSDETEQAIKKIQQEKQSYPSGIIDEDFLKLLLQ</sequence>
<organism evidence="2 3">
    <name type="scientific">Raineya orbicola</name>
    <dbReference type="NCBI Taxonomy" id="2016530"/>
    <lineage>
        <taxon>Bacteria</taxon>
        <taxon>Pseudomonadati</taxon>
        <taxon>Bacteroidota</taxon>
        <taxon>Cytophagia</taxon>
        <taxon>Cytophagales</taxon>
        <taxon>Raineyaceae</taxon>
        <taxon>Raineya</taxon>
    </lineage>
</organism>
<evidence type="ECO:0000313" key="3">
    <source>
        <dbReference type="Proteomes" id="UP000233387"/>
    </source>
</evidence>
<gene>
    <name evidence="2" type="ORF">Rain11_2030</name>
</gene>
<name>A0A2N3IAT9_9BACT</name>